<comment type="subcellular location">
    <subcellularLocation>
        <location evidence="1 12">Cell membrane</location>
        <topology evidence="1 12">Multi-pass membrane protein</topology>
    </subcellularLocation>
</comment>
<reference evidence="14" key="1">
    <citation type="journal article" date="2022" name="bioRxiv">
        <title>Sequencing and chromosome-scale assembly of the giantPleurodeles waltlgenome.</title>
        <authorList>
            <person name="Brown T."/>
            <person name="Elewa A."/>
            <person name="Iarovenko S."/>
            <person name="Subramanian E."/>
            <person name="Araus A.J."/>
            <person name="Petzold A."/>
            <person name="Susuki M."/>
            <person name="Suzuki K.-i.T."/>
            <person name="Hayashi T."/>
            <person name="Toyoda A."/>
            <person name="Oliveira C."/>
            <person name="Osipova E."/>
            <person name="Leigh N.D."/>
            <person name="Simon A."/>
            <person name="Yun M.H."/>
        </authorList>
    </citation>
    <scope>NUCLEOTIDE SEQUENCE</scope>
    <source>
        <strain evidence="14">20211129_DDA</strain>
        <tissue evidence="14">Liver</tissue>
    </source>
</reference>
<dbReference type="PRINTS" id="PR00237">
    <property type="entry name" value="GPCRRHODOPSN"/>
</dbReference>
<dbReference type="Pfam" id="PF13853">
    <property type="entry name" value="7tm_4"/>
    <property type="match status" value="1"/>
</dbReference>
<keyword evidence="4 11" id="KW-0812">Transmembrane</keyword>
<keyword evidence="9 11" id="KW-0675">Receptor</keyword>
<dbReference type="Proteomes" id="UP001066276">
    <property type="component" value="Chromosome 5"/>
</dbReference>
<evidence type="ECO:0000256" key="11">
    <source>
        <dbReference type="RuleBase" id="RU000688"/>
    </source>
</evidence>
<gene>
    <name evidence="14" type="ORF">NDU88_011643</name>
</gene>
<evidence type="ECO:0000256" key="12">
    <source>
        <dbReference type="RuleBase" id="RU363047"/>
    </source>
</evidence>
<evidence type="ECO:0000256" key="10">
    <source>
        <dbReference type="ARBA" id="ARBA00023224"/>
    </source>
</evidence>
<feature type="transmembrane region" description="Helical" evidence="12">
    <location>
        <begin position="273"/>
        <end position="292"/>
    </location>
</feature>
<sequence length="310" mass="35181">MEKRNASLVTEFLLLGLTADPNVQTFFFVLFLVMYIVTLIGNMILITACITEPKLHTPMYFFLVNLSFLDIFCSSAIVPNMLVQFFLVRKTMSFSRCAVQMYFVFLMGITEGVLLVVMAYDRYVAISIPLRYNVIMNKSVCMKLLVFCWLSGFVGGLLDTVFPLTLSFCGHNVIDHFFCEGAAVLKLSCVDTFATEMVMLSVGTYDLLIPSLLILISYVCIIIAILRIRSLGGRYKAFSTCASHLIVVTMFYSTAIYMYMIPKTKRSTDLDKIISVFYTVTPPMLNPMIYSLRNSDVKMALLQVTRRHIF</sequence>
<dbReference type="SUPFAM" id="SSF81321">
    <property type="entry name" value="Family A G protein-coupled receptor-like"/>
    <property type="match status" value="1"/>
</dbReference>
<evidence type="ECO:0000256" key="9">
    <source>
        <dbReference type="ARBA" id="ARBA00023170"/>
    </source>
</evidence>
<dbReference type="FunFam" id="1.20.1070.10:FF:000005">
    <property type="entry name" value="Olfactory receptor"/>
    <property type="match status" value="1"/>
</dbReference>
<evidence type="ECO:0000313" key="15">
    <source>
        <dbReference type="Proteomes" id="UP001066276"/>
    </source>
</evidence>
<evidence type="ECO:0000256" key="2">
    <source>
        <dbReference type="ARBA" id="ARBA00022475"/>
    </source>
</evidence>
<dbReference type="InterPro" id="IPR000276">
    <property type="entry name" value="GPCR_Rhodpsn"/>
</dbReference>
<evidence type="ECO:0000256" key="1">
    <source>
        <dbReference type="ARBA" id="ARBA00004651"/>
    </source>
</evidence>
<evidence type="ECO:0000256" key="6">
    <source>
        <dbReference type="ARBA" id="ARBA00022989"/>
    </source>
</evidence>
<dbReference type="GO" id="GO:0004984">
    <property type="term" value="F:olfactory receptor activity"/>
    <property type="evidence" value="ECO:0007669"/>
    <property type="project" value="InterPro"/>
</dbReference>
<feature type="transmembrane region" description="Helical" evidence="12">
    <location>
        <begin position="29"/>
        <end position="50"/>
    </location>
</feature>
<keyword evidence="3 12" id="KW-0716">Sensory transduction</keyword>
<protein>
    <recommendedName>
        <fullName evidence="12">Olfactory receptor</fullName>
    </recommendedName>
</protein>
<keyword evidence="2 12" id="KW-1003">Cell membrane</keyword>
<dbReference type="PANTHER" id="PTHR26453">
    <property type="entry name" value="OLFACTORY RECEPTOR"/>
    <property type="match status" value="1"/>
</dbReference>
<feature type="transmembrane region" description="Helical" evidence="12">
    <location>
        <begin position="207"/>
        <end position="226"/>
    </location>
</feature>
<evidence type="ECO:0000256" key="5">
    <source>
        <dbReference type="ARBA" id="ARBA00022725"/>
    </source>
</evidence>
<keyword evidence="5 12" id="KW-0552">Olfaction</keyword>
<evidence type="ECO:0000259" key="13">
    <source>
        <dbReference type="PROSITE" id="PS50262"/>
    </source>
</evidence>
<feature type="transmembrane region" description="Helical" evidence="12">
    <location>
        <begin position="238"/>
        <end position="261"/>
    </location>
</feature>
<name>A0AAV7S2E6_PLEWA</name>
<evidence type="ECO:0000256" key="7">
    <source>
        <dbReference type="ARBA" id="ARBA00023040"/>
    </source>
</evidence>
<proteinExistence type="inferred from homology"/>
<feature type="transmembrane region" description="Helical" evidence="12">
    <location>
        <begin position="62"/>
        <end position="87"/>
    </location>
</feature>
<evidence type="ECO:0000313" key="14">
    <source>
        <dbReference type="EMBL" id="KAJ1158971.1"/>
    </source>
</evidence>
<comment type="similarity">
    <text evidence="11">Belongs to the G-protein coupled receptor 1 family.</text>
</comment>
<evidence type="ECO:0000256" key="4">
    <source>
        <dbReference type="ARBA" id="ARBA00022692"/>
    </source>
</evidence>
<dbReference type="InterPro" id="IPR017452">
    <property type="entry name" value="GPCR_Rhodpsn_7TM"/>
</dbReference>
<comment type="caution">
    <text evidence="14">The sequence shown here is derived from an EMBL/GenBank/DDBJ whole genome shotgun (WGS) entry which is preliminary data.</text>
</comment>
<evidence type="ECO:0000256" key="3">
    <source>
        <dbReference type="ARBA" id="ARBA00022606"/>
    </source>
</evidence>
<dbReference type="PROSITE" id="PS50262">
    <property type="entry name" value="G_PROTEIN_RECEP_F1_2"/>
    <property type="match status" value="1"/>
</dbReference>
<organism evidence="14 15">
    <name type="scientific">Pleurodeles waltl</name>
    <name type="common">Iberian ribbed newt</name>
    <dbReference type="NCBI Taxonomy" id="8319"/>
    <lineage>
        <taxon>Eukaryota</taxon>
        <taxon>Metazoa</taxon>
        <taxon>Chordata</taxon>
        <taxon>Craniata</taxon>
        <taxon>Vertebrata</taxon>
        <taxon>Euteleostomi</taxon>
        <taxon>Amphibia</taxon>
        <taxon>Batrachia</taxon>
        <taxon>Caudata</taxon>
        <taxon>Salamandroidea</taxon>
        <taxon>Salamandridae</taxon>
        <taxon>Pleurodelinae</taxon>
        <taxon>Pleurodeles</taxon>
    </lineage>
</organism>
<keyword evidence="6 12" id="KW-1133">Transmembrane helix</keyword>
<keyword evidence="10 11" id="KW-0807">Transducer</keyword>
<keyword evidence="8 12" id="KW-0472">Membrane</keyword>
<keyword evidence="15" id="KW-1185">Reference proteome</keyword>
<dbReference type="CDD" id="cd13954">
    <property type="entry name" value="7tmA_OR"/>
    <property type="match status" value="1"/>
</dbReference>
<dbReference type="GO" id="GO:0005886">
    <property type="term" value="C:plasma membrane"/>
    <property type="evidence" value="ECO:0007669"/>
    <property type="project" value="UniProtKB-SubCell"/>
</dbReference>
<feature type="domain" description="G-protein coupled receptors family 1 profile" evidence="13">
    <location>
        <begin position="41"/>
        <end position="290"/>
    </location>
</feature>
<feature type="transmembrane region" description="Helical" evidence="12">
    <location>
        <begin position="140"/>
        <end position="158"/>
    </location>
</feature>
<accession>A0AAV7S2E6</accession>
<dbReference type="AlphaFoldDB" id="A0AAV7S2E6"/>
<dbReference type="InterPro" id="IPR000725">
    <property type="entry name" value="Olfact_rcpt"/>
</dbReference>
<feature type="transmembrane region" description="Helical" evidence="12">
    <location>
        <begin position="99"/>
        <end position="120"/>
    </location>
</feature>
<dbReference type="Gene3D" id="1.20.1070.10">
    <property type="entry name" value="Rhodopsin 7-helix transmembrane proteins"/>
    <property type="match status" value="1"/>
</dbReference>
<dbReference type="EMBL" id="JANPWB010000009">
    <property type="protein sequence ID" value="KAJ1158971.1"/>
    <property type="molecule type" value="Genomic_DNA"/>
</dbReference>
<dbReference type="PRINTS" id="PR00245">
    <property type="entry name" value="OLFACTORYR"/>
</dbReference>
<keyword evidence="7 11" id="KW-0297">G-protein coupled receptor</keyword>
<dbReference type="GO" id="GO:0004930">
    <property type="term" value="F:G protein-coupled receptor activity"/>
    <property type="evidence" value="ECO:0007669"/>
    <property type="project" value="UniProtKB-KW"/>
</dbReference>
<dbReference type="PROSITE" id="PS00237">
    <property type="entry name" value="G_PROTEIN_RECEP_F1_1"/>
    <property type="match status" value="1"/>
</dbReference>
<evidence type="ECO:0000256" key="8">
    <source>
        <dbReference type="ARBA" id="ARBA00023136"/>
    </source>
</evidence>